<gene>
    <name evidence="3" type="ORF">BP01DRAFT_378041</name>
</gene>
<dbReference type="GO" id="GO:0000140">
    <property type="term" value="F:acylglycerone-phosphate reductase (NADP+) activity"/>
    <property type="evidence" value="ECO:0007669"/>
    <property type="project" value="TreeGrafter"/>
</dbReference>
<organism evidence="3 4">
    <name type="scientific">Aspergillus saccharolyticus JOP 1030-1</name>
    <dbReference type="NCBI Taxonomy" id="1450539"/>
    <lineage>
        <taxon>Eukaryota</taxon>
        <taxon>Fungi</taxon>
        <taxon>Dikarya</taxon>
        <taxon>Ascomycota</taxon>
        <taxon>Pezizomycotina</taxon>
        <taxon>Eurotiomycetes</taxon>
        <taxon>Eurotiomycetidae</taxon>
        <taxon>Eurotiales</taxon>
        <taxon>Aspergillaceae</taxon>
        <taxon>Aspergillus</taxon>
        <taxon>Aspergillus subgen. Circumdati</taxon>
    </lineage>
</organism>
<dbReference type="InterPro" id="IPR036291">
    <property type="entry name" value="NAD(P)-bd_dom_sf"/>
</dbReference>
<dbReference type="RefSeq" id="XP_025426164.1">
    <property type="nucleotide sequence ID" value="XM_025577030.1"/>
</dbReference>
<dbReference type="GO" id="GO:0005811">
    <property type="term" value="C:lipid droplet"/>
    <property type="evidence" value="ECO:0007669"/>
    <property type="project" value="TreeGrafter"/>
</dbReference>
<evidence type="ECO:0000256" key="2">
    <source>
        <dbReference type="ARBA" id="ARBA00023002"/>
    </source>
</evidence>
<dbReference type="GO" id="GO:0004806">
    <property type="term" value="F:triacylglycerol lipase activity"/>
    <property type="evidence" value="ECO:0007669"/>
    <property type="project" value="TreeGrafter"/>
</dbReference>
<dbReference type="PANTHER" id="PTHR44169:SF6">
    <property type="entry name" value="NADPH-DEPENDENT 1-ACYLDIHYDROXYACETONE PHOSPHATE REDUCTASE"/>
    <property type="match status" value="1"/>
</dbReference>
<dbReference type="GO" id="GO:0006654">
    <property type="term" value="P:phosphatidic acid biosynthetic process"/>
    <property type="evidence" value="ECO:0007669"/>
    <property type="project" value="TreeGrafter"/>
</dbReference>
<sequence length="264" mass="28938">MSSSKRSILKTGCSDGSLGSGLARECHRGRKKAGIETILLDTLCDSSIGACVARVRELTSSDLKTGALDALLNTAGGGCSMPVTDIDIPHRALSLRSLISVTQAFLPHLMNSTHPDGGAFARPVRRRIQRLESRGVQFHETLRRKLESFGIWVVNLVTGAVQSAFHDKAPHPTLPASSLYNVAKETVERAMTNPDSESDTDANVWASQVVRDLSRRRPACWVWRGKWAMMAWVAGFLPVGTFDGTMKRWCPVNTVLENIVRLSR</sequence>
<dbReference type="SUPFAM" id="SSF51735">
    <property type="entry name" value="NAD(P)-binding Rossmann-fold domains"/>
    <property type="match status" value="1"/>
</dbReference>
<accession>A0A318ZXP2</accession>
<dbReference type="GO" id="GO:0019433">
    <property type="term" value="P:triglyceride catabolic process"/>
    <property type="evidence" value="ECO:0007669"/>
    <property type="project" value="TreeGrafter"/>
</dbReference>
<dbReference type="OrthoDB" id="2102561at2759"/>
<dbReference type="GO" id="GO:0005783">
    <property type="term" value="C:endoplasmic reticulum"/>
    <property type="evidence" value="ECO:0007669"/>
    <property type="project" value="TreeGrafter"/>
</dbReference>
<evidence type="ECO:0000313" key="3">
    <source>
        <dbReference type="EMBL" id="PYH40182.1"/>
    </source>
</evidence>
<keyword evidence="4" id="KW-1185">Reference proteome</keyword>
<dbReference type="PANTHER" id="PTHR44169">
    <property type="entry name" value="NADPH-DEPENDENT 1-ACYLDIHYDROXYACETONE PHOSPHATE REDUCTASE"/>
    <property type="match status" value="1"/>
</dbReference>
<dbReference type="EMBL" id="KZ821296">
    <property type="protein sequence ID" value="PYH40182.1"/>
    <property type="molecule type" value="Genomic_DNA"/>
</dbReference>
<evidence type="ECO:0000256" key="1">
    <source>
        <dbReference type="ARBA" id="ARBA00006484"/>
    </source>
</evidence>
<dbReference type="Proteomes" id="UP000248349">
    <property type="component" value="Unassembled WGS sequence"/>
</dbReference>
<evidence type="ECO:0000313" key="4">
    <source>
        <dbReference type="Proteomes" id="UP000248349"/>
    </source>
</evidence>
<dbReference type="GeneID" id="37078259"/>
<reference evidence="3 4" key="1">
    <citation type="submission" date="2016-12" db="EMBL/GenBank/DDBJ databases">
        <title>The genomes of Aspergillus section Nigri reveals drivers in fungal speciation.</title>
        <authorList>
            <consortium name="DOE Joint Genome Institute"/>
            <person name="Vesth T.C."/>
            <person name="Nybo J."/>
            <person name="Theobald S."/>
            <person name="Brandl J."/>
            <person name="Frisvad J.C."/>
            <person name="Nielsen K.F."/>
            <person name="Lyhne E.K."/>
            <person name="Kogle M.E."/>
            <person name="Kuo A."/>
            <person name="Riley R."/>
            <person name="Clum A."/>
            <person name="Nolan M."/>
            <person name="Lipzen A."/>
            <person name="Salamov A."/>
            <person name="Henrissat B."/>
            <person name="Wiebenga A."/>
            <person name="De Vries R.P."/>
            <person name="Grigoriev I.V."/>
            <person name="Mortensen U.H."/>
            <person name="Andersen M.R."/>
            <person name="Baker S.E."/>
        </authorList>
    </citation>
    <scope>NUCLEOTIDE SEQUENCE [LARGE SCALE GENOMIC DNA]</scope>
    <source>
        <strain evidence="3 4">JOP 1030-1</strain>
    </source>
</reference>
<comment type="similarity">
    <text evidence="1">Belongs to the short-chain dehydrogenases/reductases (SDR) family.</text>
</comment>
<dbReference type="Gene3D" id="3.40.50.720">
    <property type="entry name" value="NAD(P)-binding Rossmann-like Domain"/>
    <property type="match status" value="1"/>
</dbReference>
<protein>
    <recommendedName>
        <fullName evidence="5">NAD(P)-binding protein</fullName>
    </recommendedName>
</protein>
<dbReference type="AlphaFoldDB" id="A0A318ZXP2"/>
<name>A0A318ZXP2_9EURO</name>
<proteinExistence type="inferred from homology"/>
<dbReference type="STRING" id="1450539.A0A318ZXP2"/>
<keyword evidence="2" id="KW-0560">Oxidoreductase</keyword>
<evidence type="ECO:0008006" key="5">
    <source>
        <dbReference type="Google" id="ProtNLM"/>
    </source>
</evidence>